<dbReference type="InterPro" id="IPR036928">
    <property type="entry name" value="AS_sf"/>
</dbReference>
<name>A0ABW4AUJ6_9ACTN</name>
<dbReference type="Proteomes" id="UP001597183">
    <property type="component" value="Unassembled WGS sequence"/>
</dbReference>
<dbReference type="PANTHER" id="PTHR11895">
    <property type="entry name" value="TRANSAMIDASE"/>
    <property type="match status" value="1"/>
</dbReference>
<keyword evidence="4" id="KW-1185">Reference proteome</keyword>
<dbReference type="InterPro" id="IPR000120">
    <property type="entry name" value="Amidase"/>
</dbReference>
<evidence type="ECO:0000256" key="1">
    <source>
        <dbReference type="ARBA" id="ARBA00009199"/>
    </source>
</evidence>
<dbReference type="InterPro" id="IPR020556">
    <property type="entry name" value="Amidase_CS"/>
</dbReference>
<dbReference type="PANTHER" id="PTHR11895:SF7">
    <property type="entry name" value="GLUTAMYL-TRNA(GLN) AMIDOTRANSFERASE SUBUNIT A, MITOCHONDRIAL"/>
    <property type="match status" value="1"/>
</dbReference>
<dbReference type="PROSITE" id="PS00571">
    <property type="entry name" value="AMIDASES"/>
    <property type="match status" value="1"/>
</dbReference>
<sequence length="486" mass="50804">MTGPTSDDELCFTPATDLARLIRTRQLSPVEVTAAVLDRIERVGSRLNCFVTVVAEQAMAAAKDAERRVVQTAAAELPALHGIPVTVKDLEATAGVRTTFGSVRYADHVPATSAPIWQRMHEAGAVLVGKTTTPEFGMHGITESRLTGVTNNPWDLSRTTGGSSGGAAAAVAAGLAPLATGSDGGGSIRVPASLCGAVGFKPTIGRIPFATPDSGAYEAVTVTGPITRTVADAALMFEVVAGELDHDAVSILGPAPRASAALHDATLRGLRVAYSPDLGCGPVDPETDRVVRAAVGVMAAEGGAEVEEVTIHLPDPYDYFVGWWGPHLLLELALMAEDGITLDDCPDAVRPLVERAASMSAVDFVRVQMVTRSQIYRAFADVFARFDLLVWPTTPLPAFEHPGAAGGPLSIAGRPVREPAMENQRLTEAISHAGCPAITVPAGFTHDGLPVGLQIAARRGADIAVLRAAAAFEAIAPWAHRRPPLR</sequence>
<dbReference type="RefSeq" id="WP_317794145.1">
    <property type="nucleotide sequence ID" value="NZ_AP028461.1"/>
</dbReference>
<dbReference type="SUPFAM" id="SSF75304">
    <property type="entry name" value="Amidase signature (AS) enzymes"/>
    <property type="match status" value="1"/>
</dbReference>
<reference evidence="4" key="1">
    <citation type="journal article" date="2019" name="Int. J. Syst. Evol. Microbiol.">
        <title>The Global Catalogue of Microorganisms (GCM) 10K type strain sequencing project: providing services to taxonomists for standard genome sequencing and annotation.</title>
        <authorList>
            <consortium name="The Broad Institute Genomics Platform"/>
            <consortium name="The Broad Institute Genome Sequencing Center for Infectious Disease"/>
            <person name="Wu L."/>
            <person name="Ma J."/>
        </authorList>
    </citation>
    <scope>NUCLEOTIDE SEQUENCE [LARGE SCALE GENOMIC DNA]</scope>
    <source>
        <strain evidence="4">CCM 7526</strain>
    </source>
</reference>
<evidence type="ECO:0000313" key="4">
    <source>
        <dbReference type="Proteomes" id="UP001597183"/>
    </source>
</evidence>
<protein>
    <submittedName>
        <fullName evidence="3">Amidase</fullName>
    </submittedName>
</protein>
<organism evidence="3 4">
    <name type="scientific">Actinoplanes sichuanensis</name>
    <dbReference type="NCBI Taxonomy" id="512349"/>
    <lineage>
        <taxon>Bacteria</taxon>
        <taxon>Bacillati</taxon>
        <taxon>Actinomycetota</taxon>
        <taxon>Actinomycetes</taxon>
        <taxon>Micromonosporales</taxon>
        <taxon>Micromonosporaceae</taxon>
        <taxon>Actinoplanes</taxon>
    </lineage>
</organism>
<proteinExistence type="inferred from homology"/>
<evidence type="ECO:0000313" key="3">
    <source>
        <dbReference type="EMBL" id="MFD1374258.1"/>
    </source>
</evidence>
<feature type="domain" description="Amidase" evidence="2">
    <location>
        <begin position="31"/>
        <end position="466"/>
    </location>
</feature>
<dbReference type="Pfam" id="PF01425">
    <property type="entry name" value="Amidase"/>
    <property type="match status" value="1"/>
</dbReference>
<evidence type="ECO:0000259" key="2">
    <source>
        <dbReference type="Pfam" id="PF01425"/>
    </source>
</evidence>
<comment type="similarity">
    <text evidence="1">Belongs to the amidase family.</text>
</comment>
<gene>
    <name evidence="3" type="ORF">ACFQ5G_53775</name>
</gene>
<dbReference type="InterPro" id="IPR023631">
    <property type="entry name" value="Amidase_dom"/>
</dbReference>
<dbReference type="EMBL" id="JBHTMK010000079">
    <property type="protein sequence ID" value="MFD1374258.1"/>
    <property type="molecule type" value="Genomic_DNA"/>
</dbReference>
<dbReference type="Gene3D" id="3.90.1300.10">
    <property type="entry name" value="Amidase signature (AS) domain"/>
    <property type="match status" value="1"/>
</dbReference>
<comment type="caution">
    <text evidence="3">The sequence shown here is derived from an EMBL/GenBank/DDBJ whole genome shotgun (WGS) entry which is preliminary data.</text>
</comment>
<accession>A0ABW4AUJ6</accession>